<keyword evidence="1" id="KW-0479">Metal-binding</keyword>
<dbReference type="InterPro" id="IPR001138">
    <property type="entry name" value="Zn2Cys6_DnaBD"/>
</dbReference>
<feature type="domain" description="Zn(2)-C6 fungal-type" evidence="7">
    <location>
        <begin position="27"/>
        <end position="60"/>
    </location>
</feature>
<dbReference type="PROSITE" id="PS50048">
    <property type="entry name" value="ZN2_CY6_FUNGAL_2"/>
    <property type="match status" value="1"/>
</dbReference>
<dbReference type="PANTHER" id="PTHR47840">
    <property type="entry name" value="ZN(II)2CYS6 TRANSCRIPTION FACTOR (EUROFUNG)-RELATED"/>
    <property type="match status" value="1"/>
</dbReference>
<dbReference type="Gene3D" id="4.10.240.10">
    <property type="entry name" value="Zn(2)-C6 fungal-type DNA-binding domain"/>
    <property type="match status" value="1"/>
</dbReference>
<dbReference type="PROSITE" id="PS00463">
    <property type="entry name" value="ZN2_CY6_FUNGAL_1"/>
    <property type="match status" value="1"/>
</dbReference>
<keyword evidence="9" id="KW-1185">Reference proteome</keyword>
<reference evidence="8 9" key="1">
    <citation type="journal article" date="2023" name="G3 (Bethesda)">
        <title>A chromosome-level genome assembly of Zasmidium syzygii isolated from banana leaves.</title>
        <authorList>
            <person name="van Westerhoven A.C."/>
            <person name="Mehrabi R."/>
            <person name="Talebi R."/>
            <person name="Steentjes M.B.F."/>
            <person name="Corcolon B."/>
            <person name="Chong P.A."/>
            <person name="Kema G.H.J."/>
            <person name="Seidl M.F."/>
        </authorList>
    </citation>
    <scope>NUCLEOTIDE SEQUENCE [LARGE SCALE GENOMIC DNA]</scope>
    <source>
        <strain evidence="8 9">P124</strain>
    </source>
</reference>
<evidence type="ECO:0000313" key="9">
    <source>
        <dbReference type="Proteomes" id="UP001305779"/>
    </source>
</evidence>
<feature type="region of interest" description="Disordered" evidence="5">
    <location>
        <begin position="73"/>
        <end position="96"/>
    </location>
</feature>
<evidence type="ECO:0000256" key="3">
    <source>
        <dbReference type="ARBA" id="ARBA00023163"/>
    </source>
</evidence>
<evidence type="ECO:0000256" key="1">
    <source>
        <dbReference type="ARBA" id="ARBA00022723"/>
    </source>
</evidence>
<dbReference type="EMBL" id="JAXOVC010000001">
    <property type="protein sequence ID" value="KAK4506936.1"/>
    <property type="molecule type" value="Genomic_DNA"/>
</dbReference>
<dbReference type="SMART" id="SM00066">
    <property type="entry name" value="GAL4"/>
    <property type="match status" value="1"/>
</dbReference>
<dbReference type="SMART" id="SM00906">
    <property type="entry name" value="Fungal_trans"/>
    <property type="match status" value="1"/>
</dbReference>
<protein>
    <recommendedName>
        <fullName evidence="7">Zn(2)-C6 fungal-type domain-containing protein</fullName>
    </recommendedName>
</protein>
<dbReference type="Proteomes" id="UP001305779">
    <property type="component" value="Unassembled WGS sequence"/>
</dbReference>
<proteinExistence type="predicted"/>
<evidence type="ECO:0000313" key="8">
    <source>
        <dbReference type="EMBL" id="KAK4506936.1"/>
    </source>
</evidence>
<dbReference type="PANTHER" id="PTHR47840:SF1">
    <property type="entry name" value="ZN(II)2CYS6 TRANSCRIPTION FACTOR (EUROFUNG)"/>
    <property type="match status" value="1"/>
</dbReference>
<sequence length="519" mass="58061">MDVTTRPALDDGEAPVKRRKLRKGTRSCLDCRRRKVKCIFMAPESAKCIVCERRGAQCISQYDSPAPALDHAVGDGTTYASSGPADSATTDDPSRRRDYRATLLLDDSFPTPRSVETPATSSHGANKVTGIHSHRILTPTASHTHASVTETLIRDLPFENDISILSDRLSALSALQYESDYRFHGTWSDETSKRPTSFKDLLQPERHPTLLARQMLLFAAAMQHLSPKELVSGFIEHHTIIMKKMAESAIRWVNMNDSLLGTLEAVENLIFEMFYHVESSNLRRAWITTHRAVTAAQMLGLHRPGHHRFARINYENDLDPDLMWTTIVSMERILSLLLGLPTSTSNMALRSQTLTNGSPGSNLSAMVADLAGKIIRCNETESPQTALDMTSDIDCEIIIAAEQMPSEFWRPLAFSGLERDSLQALMETRRAFGHMCYYSLIVQLHLPHMLHPRDASRRLQSKIACVNASREVLTREIELRTFNPIAACCRMSDFLALIAGMALMIGHITVTLEMSLIIF</sequence>
<evidence type="ECO:0000256" key="2">
    <source>
        <dbReference type="ARBA" id="ARBA00023015"/>
    </source>
</evidence>
<dbReference type="CDD" id="cd00067">
    <property type="entry name" value="GAL4"/>
    <property type="match status" value="1"/>
</dbReference>
<dbReference type="Pfam" id="PF00172">
    <property type="entry name" value="Zn_clus"/>
    <property type="match status" value="1"/>
</dbReference>
<organism evidence="8 9">
    <name type="scientific">Zasmidium cellare</name>
    <name type="common">Wine cellar mold</name>
    <name type="synonym">Racodium cellare</name>
    <dbReference type="NCBI Taxonomy" id="395010"/>
    <lineage>
        <taxon>Eukaryota</taxon>
        <taxon>Fungi</taxon>
        <taxon>Dikarya</taxon>
        <taxon>Ascomycota</taxon>
        <taxon>Pezizomycotina</taxon>
        <taxon>Dothideomycetes</taxon>
        <taxon>Dothideomycetidae</taxon>
        <taxon>Mycosphaerellales</taxon>
        <taxon>Mycosphaerellaceae</taxon>
        <taxon>Zasmidium</taxon>
    </lineage>
</organism>
<dbReference type="SUPFAM" id="SSF57701">
    <property type="entry name" value="Zn2/Cys6 DNA-binding domain"/>
    <property type="match status" value="1"/>
</dbReference>
<keyword evidence="6" id="KW-1133">Transmembrane helix</keyword>
<comment type="caution">
    <text evidence="8">The sequence shown here is derived from an EMBL/GenBank/DDBJ whole genome shotgun (WGS) entry which is preliminary data.</text>
</comment>
<keyword evidence="2" id="KW-0805">Transcription regulation</keyword>
<dbReference type="InterPro" id="IPR036864">
    <property type="entry name" value="Zn2-C6_fun-type_DNA-bd_sf"/>
</dbReference>
<keyword evidence="4" id="KW-0539">Nucleus</keyword>
<keyword evidence="6" id="KW-0812">Transmembrane</keyword>
<name>A0ABR0F0L8_ZASCE</name>
<keyword evidence="6" id="KW-0472">Membrane</keyword>
<keyword evidence="3" id="KW-0804">Transcription</keyword>
<accession>A0ABR0F0L8</accession>
<evidence type="ECO:0000256" key="5">
    <source>
        <dbReference type="SAM" id="MobiDB-lite"/>
    </source>
</evidence>
<feature type="transmembrane region" description="Helical" evidence="6">
    <location>
        <begin position="494"/>
        <end position="518"/>
    </location>
</feature>
<dbReference type="InterPro" id="IPR007219">
    <property type="entry name" value="XnlR_reg_dom"/>
</dbReference>
<gene>
    <name evidence="8" type="ORF">PRZ48_000669</name>
</gene>
<evidence type="ECO:0000256" key="4">
    <source>
        <dbReference type="ARBA" id="ARBA00023242"/>
    </source>
</evidence>
<evidence type="ECO:0000256" key="6">
    <source>
        <dbReference type="SAM" id="Phobius"/>
    </source>
</evidence>
<evidence type="ECO:0000259" key="7">
    <source>
        <dbReference type="PROSITE" id="PS50048"/>
    </source>
</evidence>
<dbReference type="CDD" id="cd12148">
    <property type="entry name" value="fungal_TF_MHR"/>
    <property type="match status" value="1"/>
</dbReference>